<dbReference type="AlphaFoldDB" id="I6NDE2"/>
<gene>
    <name evidence="4" type="primary">BMT2</name>
    <name evidence="5" type="ordered locus">Ecym_5325</name>
</gene>
<dbReference type="eggNOG" id="ENOG502R82D">
    <property type="taxonomic scope" value="Eukaryota"/>
</dbReference>
<dbReference type="GO" id="GO:0005730">
    <property type="term" value="C:nucleolus"/>
    <property type="evidence" value="ECO:0007669"/>
    <property type="project" value="UniProtKB-SubCell"/>
</dbReference>
<name>I6NDE2_ERECY</name>
<dbReference type="Proteomes" id="UP000006790">
    <property type="component" value="Chromosome 5"/>
</dbReference>
<keyword evidence="4" id="KW-0539">Nucleus</keyword>
<dbReference type="RefSeq" id="XP_003646901.1">
    <property type="nucleotide sequence ID" value="XM_003646853.1"/>
</dbReference>
<keyword evidence="6" id="KW-1185">Reference proteome</keyword>
<organism evidence="5 6">
    <name type="scientific">Eremothecium cymbalariae (strain CBS 270.75 / DBVPG 7215 / KCTC 17166 / NRRL Y-17582)</name>
    <name type="common">Yeast</name>
    <dbReference type="NCBI Taxonomy" id="931890"/>
    <lineage>
        <taxon>Eukaryota</taxon>
        <taxon>Fungi</taxon>
        <taxon>Dikarya</taxon>
        <taxon>Ascomycota</taxon>
        <taxon>Saccharomycotina</taxon>
        <taxon>Saccharomycetes</taxon>
        <taxon>Saccharomycetales</taxon>
        <taxon>Saccharomycetaceae</taxon>
        <taxon>Eremothecium</taxon>
    </lineage>
</organism>
<comment type="function">
    <text evidence="4">S-adenosyl-L-methionine-dependent methyltransferase that specifically methylates the N(1) position of an adenine present in helix 65 in 25S rRNA.</text>
</comment>
<reference evidence="5 6" key="1">
    <citation type="journal article" date="2011" name="G3 (Bethesda)">
        <title>Genome evolution in the Eremothecium clade of the Saccharomyces complex revealed by comparative genomics.</title>
        <authorList>
            <person name="Wendland J."/>
            <person name="Walther A."/>
        </authorList>
    </citation>
    <scope>NUCLEOTIDE SEQUENCE [LARGE SCALE GENOMIC DNA]</scope>
    <source>
        <strain evidence="6">CBS 270.75 / DBVPG 7215 / KCTC 17166 / NRRL Y-17582</strain>
    </source>
</reference>
<comment type="subcellular location">
    <subcellularLocation>
        <location evidence="4">Nucleus</location>
        <location evidence="4">Nucleolus</location>
    </subcellularLocation>
</comment>
<dbReference type="GO" id="GO:0016433">
    <property type="term" value="F:rRNA (adenine) methyltransferase activity"/>
    <property type="evidence" value="ECO:0007669"/>
    <property type="project" value="UniProtKB-UniRule"/>
</dbReference>
<dbReference type="PANTHER" id="PTHR21008">
    <property type="entry name" value="S-ADENOSYLMETHIONINE SENSOR UPSTREAM OF MTORC1-RELATED"/>
    <property type="match status" value="1"/>
</dbReference>
<dbReference type="OrthoDB" id="5954793at2759"/>
<evidence type="ECO:0000256" key="3">
    <source>
        <dbReference type="ARBA" id="ARBA00022691"/>
    </source>
</evidence>
<feature type="binding site" evidence="4">
    <location>
        <position position="165"/>
    </location>
    <ligand>
        <name>S-adenosyl-L-methionine</name>
        <dbReference type="ChEBI" id="CHEBI:59789"/>
    </ligand>
</feature>
<accession>I6NDE2</accession>
<dbReference type="HAMAP" id="MF_03044">
    <property type="entry name" value="BMT2"/>
    <property type="match status" value="1"/>
</dbReference>
<dbReference type="Pfam" id="PF11968">
    <property type="entry name" value="Bmt2"/>
    <property type="match status" value="1"/>
</dbReference>
<evidence type="ECO:0000313" key="5">
    <source>
        <dbReference type="EMBL" id="AET40084.1"/>
    </source>
</evidence>
<dbReference type="PANTHER" id="PTHR21008:SF1">
    <property type="entry name" value="25S RRNA (ADENINE(2142)-N(1))-METHYLTRANSFERASE"/>
    <property type="match status" value="1"/>
</dbReference>
<keyword evidence="2 4" id="KW-0808">Transferase</keyword>
<comment type="similarity">
    <text evidence="4">Belongs to the BMT2 family.</text>
</comment>
<sequence length="336" mass="38701">MLARKRQSITGKTPIKHIPSIKPSKTRKIIRRFHFLIQKRTLICNKLGLVLLDNDEQFNQQLIESEVRKRGMWCDYEVGLGCHVGIKMEQQLLAVQRCDDILLLVKLLGFIMAELNKNGGLQNYQLASTIGQSGKRGGDSSKILVKWFKEMGYSKGNDLRVLEIGSLSASNYISTSGVFNPVIRIDLNSKDPGNILQQDFMQRQIPTSDHDRFDLISCSLVLNFVSTHYQRGEMILRFQQFLRCDTDKTFVFIVLPLHCMTNSRYMNTEYFCNIMSSLGYLKIQYHEANKVVYFLFRRQPSVCSSPQSLHTYSTKHKLADRPGMNNFSITLPVYKH</sequence>
<evidence type="ECO:0000256" key="2">
    <source>
        <dbReference type="ARBA" id="ARBA00022679"/>
    </source>
</evidence>
<feature type="binding site" evidence="4">
    <location>
        <position position="186"/>
    </location>
    <ligand>
        <name>S-adenosyl-L-methionine</name>
        <dbReference type="ChEBI" id="CHEBI:59789"/>
    </ligand>
</feature>
<keyword evidence="3 4" id="KW-0949">S-adenosyl-L-methionine</keyword>
<dbReference type="OMA" id="NNSRYMN"/>
<dbReference type="FunCoup" id="I6NDE2">
    <property type="interactions" value="103"/>
</dbReference>
<dbReference type="STRING" id="931890.I6NDE2"/>
<dbReference type="GO" id="GO:0042273">
    <property type="term" value="P:ribosomal large subunit biogenesis"/>
    <property type="evidence" value="ECO:0007669"/>
    <property type="project" value="EnsemblFungi"/>
</dbReference>
<evidence type="ECO:0000256" key="4">
    <source>
        <dbReference type="HAMAP-Rule" id="MF_03044"/>
    </source>
</evidence>
<dbReference type="GeneID" id="11471961"/>
<protein>
    <recommendedName>
        <fullName evidence="4">25S rRNA adenine-N(1) methyltransferase</fullName>
        <ecNumber evidence="4">2.1.1.-</ecNumber>
    </recommendedName>
</protein>
<dbReference type="InterPro" id="IPR021867">
    <property type="entry name" value="Bmt2/SAMTOR"/>
</dbReference>
<dbReference type="InParanoid" id="I6NDE2"/>
<dbReference type="EMBL" id="CP002501">
    <property type="protein sequence ID" value="AET40084.1"/>
    <property type="molecule type" value="Genomic_DNA"/>
</dbReference>
<evidence type="ECO:0000256" key="1">
    <source>
        <dbReference type="ARBA" id="ARBA00022603"/>
    </source>
</evidence>
<proteinExistence type="inferred from homology"/>
<evidence type="ECO:0000313" key="6">
    <source>
        <dbReference type="Proteomes" id="UP000006790"/>
    </source>
</evidence>
<dbReference type="KEGG" id="erc:Ecym_5325"/>
<dbReference type="EC" id="2.1.1.-" evidence="4"/>
<keyword evidence="1 4" id="KW-0489">Methyltransferase</keyword>
<dbReference type="HOGENOM" id="CLU_041583_1_0_1"/>